<gene>
    <name evidence="6" type="ORF">BJY01DRAFT_399</name>
</gene>
<keyword evidence="2" id="KW-0238">DNA-binding</keyword>
<evidence type="ECO:0000313" key="6">
    <source>
        <dbReference type="EMBL" id="KAL2858490.1"/>
    </source>
</evidence>
<dbReference type="SUPFAM" id="SSF57701">
    <property type="entry name" value="Zn2/Cys6 DNA-binding domain"/>
    <property type="match status" value="1"/>
</dbReference>
<dbReference type="PROSITE" id="PS00463">
    <property type="entry name" value="ZN2_CY6_FUNGAL_1"/>
    <property type="match status" value="1"/>
</dbReference>
<comment type="caution">
    <text evidence="6">The sequence shown here is derived from an EMBL/GenBank/DDBJ whole genome shotgun (WGS) entry which is preliminary data.</text>
</comment>
<proteinExistence type="predicted"/>
<dbReference type="Pfam" id="PF00172">
    <property type="entry name" value="Zn_clus"/>
    <property type="match status" value="1"/>
</dbReference>
<evidence type="ECO:0000256" key="1">
    <source>
        <dbReference type="ARBA" id="ARBA00023015"/>
    </source>
</evidence>
<evidence type="ECO:0000313" key="7">
    <source>
        <dbReference type="Proteomes" id="UP001610446"/>
    </source>
</evidence>
<dbReference type="Proteomes" id="UP001610446">
    <property type="component" value="Unassembled WGS sequence"/>
</dbReference>
<dbReference type="InterPro" id="IPR021858">
    <property type="entry name" value="Fun_TF"/>
</dbReference>
<dbReference type="Gene3D" id="4.10.240.10">
    <property type="entry name" value="Zn(2)-C6 fungal-type DNA-binding domain"/>
    <property type="match status" value="1"/>
</dbReference>
<keyword evidence="3" id="KW-0804">Transcription</keyword>
<evidence type="ECO:0000259" key="5">
    <source>
        <dbReference type="PROSITE" id="PS50048"/>
    </source>
</evidence>
<protein>
    <recommendedName>
        <fullName evidence="5">Zn(2)-C6 fungal-type domain-containing protein</fullName>
    </recommendedName>
</protein>
<feature type="domain" description="Zn(2)-C6 fungal-type" evidence="5">
    <location>
        <begin position="13"/>
        <end position="42"/>
    </location>
</feature>
<dbReference type="Pfam" id="PF11951">
    <property type="entry name" value="Fungal_trans_2"/>
    <property type="match status" value="1"/>
</dbReference>
<sequence length="411" mass="46978">MATRRSHKKSRNGCDQCKRRRVKCDEDRPCLNCSRRGMDCTFESRGSATPPGRANDFGILSDIRGRVLATSDSDVPDPRPSSQDPFRLFNDRLSEGTWVPQEWTSQDPELMHHYTLHTSKTFAGRPQMQEIWQVVIPEIAYSYEFLMHGLLGLSALHLACLKPERYSHYLAGAGFHMSLGLRSYRRILLSPSSDNCYALFCFSSLIMVYIYASPTDSPGSHIGNGLESIVELLGLCRGTLVLLPYFEHIRNSRLEPLFLRDFGQDDANPPNRRQTPLFEDLTPHVTDLHTLITSEIPNITERDPFLQALARLKASFNTIENAETPLECGLLYVWPLSVEEQFFSLLRQRHPIALVLLSFYCAQLRAFENYWFVGRQGAVWLGHVEAALEGRFSEWLVWPRGVLTHEWGRLS</sequence>
<name>A0ABR4L1S8_9EURO</name>
<dbReference type="CDD" id="cd00067">
    <property type="entry name" value="GAL4"/>
    <property type="match status" value="1"/>
</dbReference>
<keyword evidence="4" id="KW-0539">Nucleus</keyword>
<keyword evidence="7" id="KW-1185">Reference proteome</keyword>
<dbReference type="PANTHER" id="PTHR47784">
    <property type="entry name" value="STEROL UPTAKE CONTROL PROTEIN 2"/>
    <property type="match status" value="1"/>
</dbReference>
<dbReference type="EMBL" id="JBFXLU010000001">
    <property type="protein sequence ID" value="KAL2858490.1"/>
    <property type="molecule type" value="Genomic_DNA"/>
</dbReference>
<evidence type="ECO:0000256" key="4">
    <source>
        <dbReference type="ARBA" id="ARBA00023242"/>
    </source>
</evidence>
<dbReference type="InterPro" id="IPR053157">
    <property type="entry name" value="Sterol_Uptake_Regulator"/>
</dbReference>
<reference evidence="6 7" key="1">
    <citation type="submission" date="2024-07" db="EMBL/GenBank/DDBJ databases">
        <title>Section-level genome sequencing and comparative genomics of Aspergillus sections Usti and Cavernicolus.</title>
        <authorList>
            <consortium name="Lawrence Berkeley National Laboratory"/>
            <person name="Nybo J.L."/>
            <person name="Vesth T.C."/>
            <person name="Theobald S."/>
            <person name="Frisvad J.C."/>
            <person name="Larsen T.O."/>
            <person name="Kjaerboelling I."/>
            <person name="Rothschild-Mancinelli K."/>
            <person name="Lyhne E.K."/>
            <person name="Kogle M.E."/>
            <person name="Barry K."/>
            <person name="Clum A."/>
            <person name="Na H."/>
            <person name="Ledsgaard L."/>
            <person name="Lin J."/>
            <person name="Lipzen A."/>
            <person name="Kuo A."/>
            <person name="Riley R."/>
            <person name="Mondo S."/>
            <person name="Labutti K."/>
            <person name="Haridas S."/>
            <person name="Pangalinan J."/>
            <person name="Salamov A.A."/>
            <person name="Simmons B.A."/>
            <person name="Magnuson J.K."/>
            <person name="Chen J."/>
            <person name="Drula E."/>
            <person name="Henrissat B."/>
            <person name="Wiebenga A."/>
            <person name="Lubbers R.J."/>
            <person name="Gomes A.C."/>
            <person name="Makela M.R."/>
            <person name="Stajich J."/>
            <person name="Grigoriev I.V."/>
            <person name="Mortensen U.H."/>
            <person name="De Vries R.P."/>
            <person name="Baker S.E."/>
            <person name="Andersen M.R."/>
        </authorList>
    </citation>
    <scope>NUCLEOTIDE SEQUENCE [LARGE SCALE GENOMIC DNA]</scope>
    <source>
        <strain evidence="6 7">CBS 123904</strain>
    </source>
</reference>
<evidence type="ECO:0000256" key="2">
    <source>
        <dbReference type="ARBA" id="ARBA00023125"/>
    </source>
</evidence>
<dbReference type="InterPro" id="IPR001138">
    <property type="entry name" value="Zn2Cys6_DnaBD"/>
</dbReference>
<evidence type="ECO:0000256" key="3">
    <source>
        <dbReference type="ARBA" id="ARBA00023163"/>
    </source>
</evidence>
<dbReference type="SMART" id="SM00066">
    <property type="entry name" value="GAL4"/>
    <property type="match status" value="1"/>
</dbReference>
<organism evidence="6 7">
    <name type="scientific">Aspergillus pseudoustus</name>
    <dbReference type="NCBI Taxonomy" id="1810923"/>
    <lineage>
        <taxon>Eukaryota</taxon>
        <taxon>Fungi</taxon>
        <taxon>Dikarya</taxon>
        <taxon>Ascomycota</taxon>
        <taxon>Pezizomycotina</taxon>
        <taxon>Eurotiomycetes</taxon>
        <taxon>Eurotiomycetidae</taxon>
        <taxon>Eurotiales</taxon>
        <taxon>Aspergillaceae</taxon>
        <taxon>Aspergillus</taxon>
        <taxon>Aspergillus subgen. Nidulantes</taxon>
    </lineage>
</organism>
<dbReference type="InterPro" id="IPR036864">
    <property type="entry name" value="Zn2-C6_fun-type_DNA-bd_sf"/>
</dbReference>
<dbReference type="PROSITE" id="PS50048">
    <property type="entry name" value="ZN2_CY6_FUNGAL_2"/>
    <property type="match status" value="1"/>
</dbReference>
<accession>A0ABR4L1S8</accession>
<keyword evidence="1" id="KW-0805">Transcription regulation</keyword>
<dbReference type="PANTHER" id="PTHR47784:SF5">
    <property type="entry name" value="STEROL UPTAKE CONTROL PROTEIN 2"/>
    <property type="match status" value="1"/>
</dbReference>